<evidence type="ECO:0000256" key="9">
    <source>
        <dbReference type="RuleBase" id="RU365093"/>
    </source>
</evidence>
<evidence type="ECO:0000259" key="12">
    <source>
        <dbReference type="Pfam" id="PF26002"/>
    </source>
</evidence>
<dbReference type="GO" id="GO:0005886">
    <property type="term" value="C:plasma membrane"/>
    <property type="evidence" value="ECO:0007669"/>
    <property type="project" value="UniProtKB-SubCell"/>
</dbReference>
<feature type="transmembrane region" description="Helical" evidence="9">
    <location>
        <begin position="20"/>
        <end position="41"/>
    </location>
</feature>
<evidence type="ECO:0000259" key="11">
    <source>
        <dbReference type="Pfam" id="PF25994"/>
    </source>
</evidence>
<evidence type="ECO:0000256" key="1">
    <source>
        <dbReference type="ARBA" id="ARBA00004377"/>
    </source>
</evidence>
<evidence type="ECO:0000256" key="10">
    <source>
        <dbReference type="SAM" id="Coils"/>
    </source>
</evidence>
<keyword evidence="6 9" id="KW-0812">Transmembrane</keyword>
<dbReference type="STRING" id="735517.SAMN05444272_3098"/>
<dbReference type="PANTHER" id="PTHR30386">
    <property type="entry name" value="MEMBRANE FUSION SUBUNIT OF EMRAB-TOLC MULTIDRUG EFFLUX PUMP"/>
    <property type="match status" value="1"/>
</dbReference>
<proteinExistence type="inferred from homology"/>
<dbReference type="Gene3D" id="2.40.30.170">
    <property type="match status" value="1"/>
</dbReference>
<keyword evidence="7 9" id="KW-1133">Transmembrane helix</keyword>
<feature type="domain" description="AprE-like long alpha-helical hairpin" evidence="11">
    <location>
        <begin position="99"/>
        <end position="301"/>
    </location>
</feature>
<gene>
    <name evidence="13" type="ORF">SAMN05444272_3098</name>
</gene>
<comment type="similarity">
    <text evidence="2 9">Belongs to the membrane fusion protein (MFP) (TC 8.A.1) family.</text>
</comment>
<feature type="domain" description="AprE-like beta-barrel" evidence="12">
    <location>
        <begin position="347"/>
        <end position="434"/>
    </location>
</feature>
<evidence type="ECO:0000256" key="3">
    <source>
        <dbReference type="ARBA" id="ARBA00022448"/>
    </source>
</evidence>
<dbReference type="PRINTS" id="PR01490">
    <property type="entry name" value="RTXTOXIND"/>
</dbReference>
<evidence type="ECO:0000256" key="8">
    <source>
        <dbReference type="ARBA" id="ARBA00023136"/>
    </source>
</evidence>
<dbReference type="Proteomes" id="UP000186002">
    <property type="component" value="Unassembled WGS sequence"/>
</dbReference>
<keyword evidence="10" id="KW-0175">Coiled coil</keyword>
<dbReference type="InterPro" id="IPR058781">
    <property type="entry name" value="HH_AprE-like"/>
</dbReference>
<evidence type="ECO:0000256" key="5">
    <source>
        <dbReference type="ARBA" id="ARBA00022519"/>
    </source>
</evidence>
<dbReference type="AlphaFoldDB" id="A0A1M7L7A5"/>
<name>A0A1M7L7A5_9HYPH</name>
<dbReference type="InterPro" id="IPR058982">
    <property type="entry name" value="Beta-barrel_AprE"/>
</dbReference>
<dbReference type="RefSeq" id="WP_084082053.1">
    <property type="nucleotide sequence ID" value="NZ_FRBW01000003.1"/>
</dbReference>
<dbReference type="Pfam" id="PF25994">
    <property type="entry name" value="HH_AprE"/>
    <property type="match status" value="1"/>
</dbReference>
<dbReference type="OrthoDB" id="9810980at2"/>
<keyword evidence="3 9" id="KW-0813">Transport</keyword>
<keyword evidence="4 9" id="KW-1003">Cell membrane</keyword>
<dbReference type="PANTHER" id="PTHR30386:SF26">
    <property type="entry name" value="TRANSPORT PROTEIN COMB"/>
    <property type="match status" value="1"/>
</dbReference>
<keyword evidence="14" id="KW-1185">Reference proteome</keyword>
<dbReference type="NCBIfam" id="TIGR01843">
    <property type="entry name" value="type_I_hlyD"/>
    <property type="match status" value="1"/>
</dbReference>
<reference evidence="13 14" key="1">
    <citation type="submission" date="2016-11" db="EMBL/GenBank/DDBJ databases">
        <authorList>
            <person name="Jaros S."/>
            <person name="Januszkiewicz K."/>
            <person name="Wedrychowicz H."/>
        </authorList>
    </citation>
    <scope>NUCLEOTIDE SEQUENCE [LARGE SCALE GENOMIC DNA]</scope>
    <source>
        <strain evidence="13 14">DSM 22153</strain>
    </source>
</reference>
<organism evidence="13 14">
    <name type="scientific">Roseibium suaedae</name>
    <dbReference type="NCBI Taxonomy" id="735517"/>
    <lineage>
        <taxon>Bacteria</taxon>
        <taxon>Pseudomonadati</taxon>
        <taxon>Pseudomonadota</taxon>
        <taxon>Alphaproteobacteria</taxon>
        <taxon>Hyphomicrobiales</taxon>
        <taxon>Stappiaceae</taxon>
        <taxon>Roseibium</taxon>
    </lineage>
</organism>
<evidence type="ECO:0000313" key="14">
    <source>
        <dbReference type="Proteomes" id="UP000186002"/>
    </source>
</evidence>
<dbReference type="InterPro" id="IPR050739">
    <property type="entry name" value="MFP"/>
</dbReference>
<protein>
    <recommendedName>
        <fullName evidence="9">Membrane fusion protein (MFP) family protein</fullName>
    </recommendedName>
</protein>
<sequence>MTASHLDSRFELNDGRAVRLTNMASVAIGVCLVLFVTWAVATPVDEIAKARGVVEPVSEVQRLQSEHGGALATVLVRKGDVVSKGDLIAIFDNSELVSELREARSKSLALALERERRLAIVESRKPDFQAASGPFTAPPDLIAIKEGVSQLPRIAGEPVRELIERETAAFEARSAFLGNERDLINRQIAEKEADVWAIDSEQPAVERQLAVAREETESLRKLVDRGLAARPQLVAAIQDEARYEYELSTLSGRRAVAEAQISELKESLERIGLNEASEVRERIADIRAERSALDEQMERLRRRVTSTKLHSPVDGFVQSVPETIVGRVIEAGGLVAEIVPKDVDLRFAAQLPPRDVGFVSIGQVAKLKIDSFDFSRYGALSGNVVEVSPTTIVDDRGTAYYEVLLSVPVTHFGDDPSRYSLLPGMTGEADILTGKKTVFEYIWKPIYTNLDLALTER</sequence>
<feature type="coiled-coil region" evidence="10">
    <location>
        <begin position="247"/>
        <end position="303"/>
    </location>
</feature>
<dbReference type="InterPro" id="IPR010129">
    <property type="entry name" value="T1SS_HlyD"/>
</dbReference>
<dbReference type="GO" id="GO:0015031">
    <property type="term" value="P:protein transport"/>
    <property type="evidence" value="ECO:0007669"/>
    <property type="project" value="InterPro"/>
</dbReference>
<evidence type="ECO:0000256" key="2">
    <source>
        <dbReference type="ARBA" id="ARBA00009477"/>
    </source>
</evidence>
<evidence type="ECO:0000256" key="6">
    <source>
        <dbReference type="ARBA" id="ARBA00022692"/>
    </source>
</evidence>
<comment type="subcellular location">
    <subcellularLocation>
        <location evidence="1 9">Cell inner membrane</location>
        <topology evidence="1 9">Single-pass membrane protein</topology>
    </subcellularLocation>
</comment>
<accession>A0A1M7L7A5</accession>
<dbReference type="EMBL" id="FRBW01000003">
    <property type="protein sequence ID" value="SHM73753.1"/>
    <property type="molecule type" value="Genomic_DNA"/>
</dbReference>
<evidence type="ECO:0000256" key="7">
    <source>
        <dbReference type="ARBA" id="ARBA00022989"/>
    </source>
</evidence>
<keyword evidence="5 9" id="KW-0997">Cell inner membrane</keyword>
<keyword evidence="8 9" id="KW-0472">Membrane</keyword>
<dbReference type="Pfam" id="PF26002">
    <property type="entry name" value="Beta-barrel_AprE"/>
    <property type="match status" value="1"/>
</dbReference>
<evidence type="ECO:0000313" key="13">
    <source>
        <dbReference type="EMBL" id="SHM73753.1"/>
    </source>
</evidence>
<evidence type="ECO:0000256" key="4">
    <source>
        <dbReference type="ARBA" id="ARBA00022475"/>
    </source>
</evidence>